<dbReference type="Proteomes" id="UP000324800">
    <property type="component" value="Unassembled WGS sequence"/>
</dbReference>
<feature type="region of interest" description="Disordered" evidence="1">
    <location>
        <begin position="334"/>
        <end position="354"/>
    </location>
</feature>
<sequence length="392" mass="45883">MSEQTQQSGSSQQTVADKLGFTSRTRARVQETDYYGNKGIVLPYETYQKTIAPQLTLNQELKDNKDYQKVREQSLAKRNELLAQSRQQSYAPLMDLISRNKDIQFKKILSNQPSFEEWKKSRKNARQQKWVGAEEDINGDKFPEFVVRDDRGFIQSADGLRITVPIKRQRVTKYFAQNPTKEARQEKHYKAWKEEDKPADGYRHFIKHYLSPFLKERGYTVAQVYSVIGGRIWKGVIAPWLLQYYDKSYYVQSFIGGDATSLAIYKKLSKAIKQAYNQYFITGNTQQRDNQMMRLIQIDYAAFWNSQLGEIPDDTNDDGDDIFTIPTEQVIKQAKQKRDEKREKEQRSYEQDIAKIKARKKPTFSEGKTVENARLVPYDFQDDLVGYIIENE</sequence>
<feature type="compositionally biased region" description="Basic and acidic residues" evidence="1">
    <location>
        <begin position="336"/>
        <end position="354"/>
    </location>
</feature>
<reference evidence="2 3" key="1">
    <citation type="submission" date="2019-03" db="EMBL/GenBank/DDBJ databases">
        <title>Single cell metagenomics reveals metabolic interactions within the superorganism composed of flagellate Streblomastix strix and complex community of Bacteroidetes bacteria on its surface.</title>
        <authorList>
            <person name="Treitli S.C."/>
            <person name="Kolisko M."/>
            <person name="Husnik F."/>
            <person name="Keeling P."/>
            <person name="Hampl V."/>
        </authorList>
    </citation>
    <scope>NUCLEOTIDE SEQUENCE [LARGE SCALE GENOMIC DNA]</scope>
    <source>
        <strain evidence="2">ST1C</strain>
    </source>
</reference>
<gene>
    <name evidence="2" type="ORF">EZS28_026305</name>
</gene>
<feature type="region of interest" description="Disordered" evidence="1">
    <location>
        <begin position="1"/>
        <end position="22"/>
    </location>
</feature>
<evidence type="ECO:0000256" key="1">
    <source>
        <dbReference type="SAM" id="MobiDB-lite"/>
    </source>
</evidence>
<feature type="compositionally biased region" description="Low complexity" evidence="1">
    <location>
        <begin position="1"/>
        <end position="14"/>
    </location>
</feature>
<dbReference type="EMBL" id="SNRW01009331">
    <property type="protein sequence ID" value="KAA6378166.1"/>
    <property type="molecule type" value="Genomic_DNA"/>
</dbReference>
<organism evidence="2 3">
    <name type="scientific">Streblomastix strix</name>
    <dbReference type="NCBI Taxonomy" id="222440"/>
    <lineage>
        <taxon>Eukaryota</taxon>
        <taxon>Metamonada</taxon>
        <taxon>Preaxostyla</taxon>
        <taxon>Oxymonadida</taxon>
        <taxon>Streblomastigidae</taxon>
        <taxon>Streblomastix</taxon>
    </lineage>
</organism>
<name>A0A5J4V5H8_9EUKA</name>
<dbReference type="AlphaFoldDB" id="A0A5J4V5H8"/>
<comment type="caution">
    <text evidence="2">The sequence shown here is derived from an EMBL/GenBank/DDBJ whole genome shotgun (WGS) entry which is preliminary data.</text>
</comment>
<evidence type="ECO:0000313" key="2">
    <source>
        <dbReference type="EMBL" id="KAA6378166.1"/>
    </source>
</evidence>
<accession>A0A5J4V5H8</accession>
<proteinExistence type="predicted"/>
<protein>
    <submittedName>
        <fullName evidence="2">Uncharacterized protein</fullName>
    </submittedName>
</protein>
<evidence type="ECO:0000313" key="3">
    <source>
        <dbReference type="Proteomes" id="UP000324800"/>
    </source>
</evidence>